<evidence type="ECO:0000313" key="2">
    <source>
        <dbReference type="EMBL" id="MFC7125680.1"/>
    </source>
</evidence>
<dbReference type="Proteomes" id="UP001596414">
    <property type="component" value="Unassembled WGS sequence"/>
</dbReference>
<feature type="transmembrane region" description="Helical" evidence="1">
    <location>
        <begin position="36"/>
        <end position="63"/>
    </location>
</feature>
<feature type="transmembrane region" description="Helical" evidence="1">
    <location>
        <begin position="69"/>
        <end position="86"/>
    </location>
</feature>
<dbReference type="EMBL" id="JBHSZQ010000008">
    <property type="protein sequence ID" value="MFC7125680.1"/>
    <property type="molecule type" value="Genomic_DNA"/>
</dbReference>
<name>A0ABD5X939_9EURY</name>
<evidence type="ECO:0000256" key="1">
    <source>
        <dbReference type="SAM" id="Phobius"/>
    </source>
</evidence>
<proteinExistence type="predicted"/>
<evidence type="ECO:0008006" key="4">
    <source>
        <dbReference type="Google" id="ProtNLM"/>
    </source>
</evidence>
<sequence length="115" mass="12998">MLSPALIAYLGFACLVVSPVALYEHRLYTAAQRRQAAALFWLHLSLWFVVFGIGVVSLGLLAVGDTHLLSDYGFLLGIVPFCINILRRHLYQKLGLDQSPLARRFDDWWSHPSDQ</sequence>
<keyword evidence="1" id="KW-1133">Transmembrane helix</keyword>
<protein>
    <recommendedName>
        <fullName evidence="4">DUF4870 domain-containing protein</fullName>
    </recommendedName>
</protein>
<gene>
    <name evidence="2" type="ORF">ACFQJ7_06460</name>
</gene>
<evidence type="ECO:0000313" key="3">
    <source>
        <dbReference type="Proteomes" id="UP001596414"/>
    </source>
</evidence>
<feature type="transmembrane region" description="Helical" evidence="1">
    <location>
        <begin position="6"/>
        <end position="24"/>
    </location>
</feature>
<accession>A0ABD5X939</accession>
<keyword evidence="1" id="KW-0472">Membrane</keyword>
<comment type="caution">
    <text evidence="2">The sequence shown here is derived from an EMBL/GenBank/DDBJ whole genome shotgun (WGS) entry which is preliminary data.</text>
</comment>
<reference evidence="2 3" key="1">
    <citation type="journal article" date="2014" name="Int. J. Syst. Evol. Microbiol.">
        <title>Complete genome sequence of Corynebacterium casei LMG S-19264T (=DSM 44701T), isolated from a smear-ripened cheese.</title>
        <authorList>
            <consortium name="US DOE Joint Genome Institute (JGI-PGF)"/>
            <person name="Walter F."/>
            <person name="Albersmeier A."/>
            <person name="Kalinowski J."/>
            <person name="Ruckert C."/>
        </authorList>
    </citation>
    <scope>NUCLEOTIDE SEQUENCE [LARGE SCALE GENOMIC DNA]</scope>
    <source>
        <strain evidence="2 3">CGMCC 4.7215</strain>
    </source>
</reference>
<organism evidence="2 3">
    <name type="scientific">Halovenus rubra</name>
    <dbReference type="NCBI Taxonomy" id="869890"/>
    <lineage>
        <taxon>Archaea</taxon>
        <taxon>Methanobacteriati</taxon>
        <taxon>Methanobacteriota</taxon>
        <taxon>Stenosarchaea group</taxon>
        <taxon>Halobacteria</taxon>
        <taxon>Halobacteriales</taxon>
        <taxon>Haloarculaceae</taxon>
        <taxon>Halovenus</taxon>
    </lineage>
</organism>
<dbReference type="AlphaFoldDB" id="A0ABD5X939"/>
<keyword evidence="1" id="KW-0812">Transmembrane</keyword>
<dbReference type="RefSeq" id="WP_267636930.1">
    <property type="nucleotide sequence ID" value="NZ_JAODIY010000008.1"/>
</dbReference>